<accession>A0A9P0PXU5</accession>
<sequence length="111" mass="12877">MELVRDFVSEEVVSNQDQDQYQSIDQQTMKIEPHCSSVNQQVVTDQDQGKLQYIDQQNMEIDVGDNKSDITDPFATDSDNSYRTESDNETSESERETQKRKKSQEKESEMS</sequence>
<evidence type="ECO:0000313" key="3">
    <source>
        <dbReference type="Proteomes" id="UP001152888"/>
    </source>
</evidence>
<feature type="compositionally biased region" description="Basic and acidic residues" evidence="1">
    <location>
        <begin position="80"/>
        <end position="97"/>
    </location>
</feature>
<name>A0A9P0PXU5_ACAOB</name>
<organism evidence="2 3">
    <name type="scientific">Acanthoscelides obtectus</name>
    <name type="common">Bean weevil</name>
    <name type="synonym">Bruchus obtectus</name>
    <dbReference type="NCBI Taxonomy" id="200917"/>
    <lineage>
        <taxon>Eukaryota</taxon>
        <taxon>Metazoa</taxon>
        <taxon>Ecdysozoa</taxon>
        <taxon>Arthropoda</taxon>
        <taxon>Hexapoda</taxon>
        <taxon>Insecta</taxon>
        <taxon>Pterygota</taxon>
        <taxon>Neoptera</taxon>
        <taxon>Endopterygota</taxon>
        <taxon>Coleoptera</taxon>
        <taxon>Polyphaga</taxon>
        <taxon>Cucujiformia</taxon>
        <taxon>Chrysomeloidea</taxon>
        <taxon>Chrysomelidae</taxon>
        <taxon>Bruchinae</taxon>
        <taxon>Bruchini</taxon>
        <taxon>Acanthoscelides</taxon>
    </lineage>
</organism>
<gene>
    <name evidence="2" type="ORF">ACAOBT_LOCUS26082</name>
</gene>
<feature type="region of interest" description="Disordered" evidence="1">
    <location>
        <begin position="57"/>
        <end position="111"/>
    </location>
</feature>
<dbReference type="AlphaFoldDB" id="A0A9P0PXU5"/>
<proteinExistence type="predicted"/>
<evidence type="ECO:0000256" key="1">
    <source>
        <dbReference type="SAM" id="MobiDB-lite"/>
    </source>
</evidence>
<keyword evidence="3" id="KW-1185">Reference proteome</keyword>
<comment type="caution">
    <text evidence="2">The sequence shown here is derived from an EMBL/GenBank/DDBJ whole genome shotgun (WGS) entry which is preliminary data.</text>
</comment>
<reference evidence="2" key="1">
    <citation type="submission" date="2022-03" db="EMBL/GenBank/DDBJ databases">
        <authorList>
            <person name="Sayadi A."/>
        </authorList>
    </citation>
    <scope>NUCLEOTIDE SEQUENCE</scope>
</reference>
<dbReference type="EMBL" id="CAKOFQ010007441">
    <property type="protein sequence ID" value="CAH2001273.1"/>
    <property type="molecule type" value="Genomic_DNA"/>
</dbReference>
<evidence type="ECO:0000313" key="2">
    <source>
        <dbReference type="EMBL" id="CAH2001273.1"/>
    </source>
</evidence>
<protein>
    <submittedName>
        <fullName evidence="2">Uncharacterized protein</fullName>
    </submittedName>
</protein>
<dbReference type="Proteomes" id="UP001152888">
    <property type="component" value="Unassembled WGS sequence"/>
</dbReference>